<feature type="compositionally biased region" description="Basic and acidic residues" evidence="1">
    <location>
        <begin position="1"/>
        <end position="33"/>
    </location>
</feature>
<accession>A0A0H2RHH2</accession>
<name>A0A0H2RHH2_9AGAM</name>
<sequence length="459" mass="49483">MLSLSKEEEAERDRAAVVAAEEHELPAYGDHHGTHAVAAPPLQPPPFTAASSSSAASRTEHTYSLNNSKGKPWLTLVIKSRAPSSKALPVFYEGDVISGTVSVSLDKPESSKGVTIAVTADNTAVGQEPIPFLDVSSQLWTPTSSSKLSGSESWPFSLTLPSETSVGESAKAPQKVYPLPPTFTERASPAYIDYKLTITVKRGAFKVNQTLGTSFLYIPRWRAPTPSGLRQLAYIEGTTLVGPSGDPGGWKVLQPVKLSGTIPGPKSVDLEYTLAVASPLIFATGSPIPLHLTISSNDAQALEILSEQNSPLVVLTRVIAIGSDATDDDAPRRSNNTFSEQQMRAYWWPSEEEAAGGKKVLKGEIDVRKATKPSFKFPRFTVRYQLDLMCPTALQGDAPSNQPILSERIQIVTENAEGIVPHSHAPPGYVVPDGEGNYNNSVGYLENGNQRFYHHHPGF</sequence>
<dbReference type="InterPro" id="IPR014752">
    <property type="entry name" value="Arrestin-like_C"/>
</dbReference>
<organism evidence="2 3">
    <name type="scientific">Schizopora paradoxa</name>
    <dbReference type="NCBI Taxonomy" id="27342"/>
    <lineage>
        <taxon>Eukaryota</taxon>
        <taxon>Fungi</taxon>
        <taxon>Dikarya</taxon>
        <taxon>Basidiomycota</taxon>
        <taxon>Agaricomycotina</taxon>
        <taxon>Agaricomycetes</taxon>
        <taxon>Hymenochaetales</taxon>
        <taxon>Schizoporaceae</taxon>
        <taxon>Schizopora</taxon>
    </lineage>
</organism>
<evidence type="ECO:0000256" key="1">
    <source>
        <dbReference type="SAM" id="MobiDB-lite"/>
    </source>
</evidence>
<evidence type="ECO:0008006" key="4">
    <source>
        <dbReference type="Google" id="ProtNLM"/>
    </source>
</evidence>
<gene>
    <name evidence="2" type="ORF">SCHPADRAFT_931505</name>
</gene>
<reference evidence="2 3" key="1">
    <citation type="submission" date="2015-04" db="EMBL/GenBank/DDBJ databases">
        <title>Complete genome sequence of Schizopora paradoxa KUC8140, a cosmopolitan wood degrader in East Asia.</title>
        <authorList>
            <consortium name="DOE Joint Genome Institute"/>
            <person name="Min B."/>
            <person name="Park H."/>
            <person name="Jang Y."/>
            <person name="Kim J.-J."/>
            <person name="Kim K.H."/>
            <person name="Pangilinan J."/>
            <person name="Lipzen A."/>
            <person name="Riley R."/>
            <person name="Grigoriev I.V."/>
            <person name="Spatafora J.W."/>
            <person name="Choi I.-G."/>
        </authorList>
    </citation>
    <scope>NUCLEOTIDE SEQUENCE [LARGE SCALE GENOMIC DNA]</scope>
    <source>
        <strain evidence="2 3">KUC8140</strain>
    </source>
</reference>
<protein>
    <recommendedName>
        <fullName evidence="4">Arrestin-like N-terminal domain-containing protein</fullName>
    </recommendedName>
</protein>
<dbReference type="OrthoDB" id="2333384at2759"/>
<dbReference type="STRING" id="27342.A0A0H2RHH2"/>
<feature type="region of interest" description="Disordered" evidence="1">
    <location>
        <begin position="1"/>
        <end position="64"/>
    </location>
</feature>
<evidence type="ECO:0000313" key="2">
    <source>
        <dbReference type="EMBL" id="KLO08938.1"/>
    </source>
</evidence>
<evidence type="ECO:0000313" key="3">
    <source>
        <dbReference type="Proteomes" id="UP000053477"/>
    </source>
</evidence>
<dbReference type="AlphaFoldDB" id="A0A0H2RHH2"/>
<dbReference type="EMBL" id="KQ086072">
    <property type="protein sequence ID" value="KLO08938.1"/>
    <property type="molecule type" value="Genomic_DNA"/>
</dbReference>
<dbReference type="Proteomes" id="UP000053477">
    <property type="component" value="Unassembled WGS sequence"/>
</dbReference>
<proteinExistence type="predicted"/>
<keyword evidence="3" id="KW-1185">Reference proteome</keyword>
<dbReference type="Gene3D" id="2.60.40.640">
    <property type="match status" value="1"/>
</dbReference>
<dbReference type="InParanoid" id="A0A0H2RHH2"/>